<feature type="transmembrane region" description="Helical" evidence="9">
    <location>
        <begin position="87"/>
        <end position="110"/>
    </location>
</feature>
<sequence>MSAAPTASTAPAALPPEHRRLITLLVVSAFVVILNETIMSVALPELMQDLDIPATTAQWLTTGFLLTMAVVIPITGFLLQRFEIRQVFIAAMTAFTIGTLIAATAPGFAVLLVGRIVQAIGTALMMPLLMTTVMSLVPEVRRGQVMSVISIVISVAPAIGPTISGVVLEVLDWRWMFWLVLPCAVLSLAVGARWVQNVTAPQGAHLDVLSVVLSAIAFSGVVYGLSSIGEAAQGHTPIPPAIPIAVGVVTLALFVRRQLSLGDRALLDLRVFSSPLFCVAALLAGLTMMTLLGALIVLPIYLQDVLDASTLTTGLILLPGGLVMGLLAPFVGRAYDRVGPRPLVLPASLVVIVAMVLLAMVGESTAKGFVIAAHVVLSIGLALMFTPLLTTALGAVPPQRYSHGSAIVSTAQQVAGAAGAAVFITIMTRGATAASDDGAGDVQALAEGVQHAMLAGVVLAVLCAIVAFFLRRPAPPQPPADGPGAPAPDGALTAVAAD</sequence>
<organism evidence="11 12">
    <name type="scientific">Patulibacter brassicae</name>
    <dbReference type="NCBI Taxonomy" id="1705717"/>
    <lineage>
        <taxon>Bacteria</taxon>
        <taxon>Bacillati</taxon>
        <taxon>Actinomycetota</taxon>
        <taxon>Thermoleophilia</taxon>
        <taxon>Solirubrobacterales</taxon>
        <taxon>Patulibacteraceae</taxon>
        <taxon>Patulibacter</taxon>
    </lineage>
</organism>
<comment type="subcellular location">
    <subcellularLocation>
        <location evidence="1">Cell membrane</location>
        <topology evidence="1">Multi-pass membrane protein</topology>
    </subcellularLocation>
</comment>
<evidence type="ECO:0000256" key="9">
    <source>
        <dbReference type="SAM" id="Phobius"/>
    </source>
</evidence>
<keyword evidence="6 9" id="KW-1133">Transmembrane helix</keyword>
<feature type="transmembrane region" description="Helical" evidence="9">
    <location>
        <begin position="368"/>
        <end position="393"/>
    </location>
</feature>
<evidence type="ECO:0000313" key="12">
    <source>
        <dbReference type="Proteomes" id="UP001277761"/>
    </source>
</evidence>
<feature type="transmembrane region" description="Helical" evidence="9">
    <location>
        <begin position="343"/>
        <end position="362"/>
    </location>
</feature>
<feature type="transmembrane region" description="Helical" evidence="9">
    <location>
        <begin position="144"/>
        <end position="163"/>
    </location>
</feature>
<comment type="caution">
    <text evidence="11">The sequence shown here is derived from an EMBL/GenBank/DDBJ whole genome shotgun (WGS) entry which is preliminary data.</text>
</comment>
<feature type="domain" description="Major facilitator superfamily (MFS) profile" evidence="10">
    <location>
        <begin position="21"/>
        <end position="475"/>
    </location>
</feature>
<evidence type="ECO:0000256" key="7">
    <source>
        <dbReference type="ARBA" id="ARBA00023136"/>
    </source>
</evidence>
<dbReference type="Gene3D" id="1.20.1250.20">
    <property type="entry name" value="MFS general substrate transporter like domains"/>
    <property type="match status" value="1"/>
</dbReference>
<proteinExistence type="inferred from homology"/>
<dbReference type="PRINTS" id="PR01036">
    <property type="entry name" value="TCRTETB"/>
</dbReference>
<dbReference type="InterPro" id="IPR036259">
    <property type="entry name" value="MFS_trans_sf"/>
</dbReference>
<feature type="transmembrane region" description="Helical" evidence="9">
    <location>
        <begin position="452"/>
        <end position="470"/>
    </location>
</feature>
<feature type="transmembrane region" description="Helical" evidence="9">
    <location>
        <begin position="59"/>
        <end position="80"/>
    </location>
</feature>
<evidence type="ECO:0000256" key="1">
    <source>
        <dbReference type="ARBA" id="ARBA00004651"/>
    </source>
</evidence>
<dbReference type="EMBL" id="JAXAVX010000020">
    <property type="protein sequence ID" value="MDX8153766.1"/>
    <property type="molecule type" value="Genomic_DNA"/>
</dbReference>
<feature type="compositionally biased region" description="Low complexity" evidence="8">
    <location>
        <begin position="482"/>
        <end position="491"/>
    </location>
</feature>
<dbReference type="CDD" id="cd17503">
    <property type="entry name" value="MFS_LmrB_MDR_like"/>
    <property type="match status" value="1"/>
</dbReference>
<keyword evidence="4" id="KW-1003">Cell membrane</keyword>
<dbReference type="PANTHER" id="PTHR42718:SF9">
    <property type="entry name" value="MAJOR FACILITATOR SUPERFAMILY MULTIDRUG TRANSPORTER MFSC"/>
    <property type="match status" value="1"/>
</dbReference>
<feature type="transmembrane region" description="Helical" evidence="9">
    <location>
        <begin position="116"/>
        <end position="137"/>
    </location>
</feature>
<protein>
    <submittedName>
        <fullName evidence="11">MDR family MFS transporter</fullName>
    </submittedName>
</protein>
<evidence type="ECO:0000313" key="11">
    <source>
        <dbReference type="EMBL" id="MDX8153766.1"/>
    </source>
</evidence>
<keyword evidence="12" id="KW-1185">Reference proteome</keyword>
<keyword evidence="3" id="KW-0813">Transport</keyword>
<feature type="transmembrane region" description="Helical" evidence="9">
    <location>
        <begin position="21"/>
        <end position="39"/>
    </location>
</feature>
<name>A0ABU4VS45_9ACTN</name>
<feature type="transmembrane region" description="Helical" evidence="9">
    <location>
        <begin position="276"/>
        <end position="302"/>
    </location>
</feature>
<dbReference type="NCBIfam" id="TIGR00711">
    <property type="entry name" value="efflux_EmrB"/>
    <property type="match status" value="1"/>
</dbReference>
<evidence type="ECO:0000256" key="8">
    <source>
        <dbReference type="SAM" id="MobiDB-lite"/>
    </source>
</evidence>
<evidence type="ECO:0000256" key="2">
    <source>
        <dbReference type="ARBA" id="ARBA00008537"/>
    </source>
</evidence>
<dbReference type="PROSITE" id="PS50850">
    <property type="entry name" value="MFS"/>
    <property type="match status" value="1"/>
</dbReference>
<evidence type="ECO:0000256" key="5">
    <source>
        <dbReference type="ARBA" id="ARBA00022692"/>
    </source>
</evidence>
<dbReference type="Proteomes" id="UP001277761">
    <property type="component" value="Unassembled WGS sequence"/>
</dbReference>
<feature type="transmembrane region" description="Helical" evidence="9">
    <location>
        <begin position="175"/>
        <end position="194"/>
    </location>
</feature>
<dbReference type="PANTHER" id="PTHR42718">
    <property type="entry name" value="MAJOR FACILITATOR SUPERFAMILY MULTIDRUG TRANSPORTER MFSC"/>
    <property type="match status" value="1"/>
</dbReference>
<dbReference type="InterPro" id="IPR020846">
    <property type="entry name" value="MFS_dom"/>
</dbReference>
<dbReference type="Pfam" id="PF07690">
    <property type="entry name" value="MFS_1"/>
    <property type="match status" value="1"/>
</dbReference>
<evidence type="ECO:0000259" key="10">
    <source>
        <dbReference type="PROSITE" id="PS50850"/>
    </source>
</evidence>
<evidence type="ECO:0000256" key="3">
    <source>
        <dbReference type="ARBA" id="ARBA00022448"/>
    </source>
</evidence>
<keyword evidence="7 9" id="KW-0472">Membrane</keyword>
<dbReference type="SUPFAM" id="SSF103473">
    <property type="entry name" value="MFS general substrate transporter"/>
    <property type="match status" value="1"/>
</dbReference>
<feature type="transmembrane region" description="Helical" evidence="9">
    <location>
        <begin position="238"/>
        <end position="255"/>
    </location>
</feature>
<dbReference type="InterPro" id="IPR004638">
    <property type="entry name" value="EmrB-like"/>
</dbReference>
<evidence type="ECO:0000256" key="6">
    <source>
        <dbReference type="ARBA" id="ARBA00022989"/>
    </source>
</evidence>
<feature type="transmembrane region" description="Helical" evidence="9">
    <location>
        <begin position="206"/>
        <end position="226"/>
    </location>
</feature>
<feature type="region of interest" description="Disordered" evidence="8">
    <location>
        <begin position="476"/>
        <end position="498"/>
    </location>
</feature>
<dbReference type="InterPro" id="IPR011701">
    <property type="entry name" value="MFS"/>
</dbReference>
<comment type="similarity">
    <text evidence="2">Belongs to the major facilitator superfamily. EmrB family.</text>
</comment>
<feature type="transmembrane region" description="Helical" evidence="9">
    <location>
        <begin position="308"/>
        <end position="331"/>
    </location>
</feature>
<feature type="transmembrane region" description="Helical" evidence="9">
    <location>
        <begin position="414"/>
        <end position="432"/>
    </location>
</feature>
<dbReference type="RefSeq" id="WP_319955915.1">
    <property type="nucleotide sequence ID" value="NZ_JAXAVX010000020.1"/>
</dbReference>
<keyword evidence="5 9" id="KW-0812">Transmembrane</keyword>
<evidence type="ECO:0000256" key="4">
    <source>
        <dbReference type="ARBA" id="ARBA00022475"/>
    </source>
</evidence>
<dbReference type="Gene3D" id="1.20.1720.10">
    <property type="entry name" value="Multidrug resistance protein D"/>
    <property type="match status" value="1"/>
</dbReference>
<reference evidence="11 12" key="1">
    <citation type="submission" date="2023-11" db="EMBL/GenBank/DDBJ databases">
        <authorList>
            <person name="Xu M."/>
            <person name="Jiang T."/>
        </authorList>
    </citation>
    <scope>NUCLEOTIDE SEQUENCE [LARGE SCALE GENOMIC DNA]</scope>
    <source>
        <strain evidence="11 12">SD</strain>
    </source>
</reference>
<accession>A0ABU4VS45</accession>
<gene>
    <name evidence="11" type="ORF">SK069_19370</name>
</gene>